<comment type="caution">
    <text evidence="11">The sequence shown here is derived from an EMBL/GenBank/DDBJ whole genome shotgun (WGS) entry which is preliminary data.</text>
</comment>
<accession>A0A5N0UQ91</accession>
<evidence type="ECO:0000256" key="4">
    <source>
        <dbReference type="ARBA" id="ARBA00022723"/>
    </source>
</evidence>
<dbReference type="Proteomes" id="UP000319769">
    <property type="component" value="Unassembled WGS sequence"/>
</dbReference>
<keyword evidence="5" id="KW-0274">FAD</keyword>
<evidence type="ECO:0000256" key="6">
    <source>
        <dbReference type="ARBA" id="ARBA00023002"/>
    </source>
</evidence>
<dbReference type="Pfam" id="PF00111">
    <property type="entry name" value="Fer2"/>
    <property type="match status" value="1"/>
</dbReference>
<evidence type="ECO:0000256" key="5">
    <source>
        <dbReference type="ARBA" id="ARBA00022827"/>
    </source>
</evidence>
<dbReference type="PROSITE" id="PS00197">
    <property type="entry name" value="2FE2S_FER_1"/>
    <property type="match status" value="1"/>
</dbReference>
<dbReference type="EMBL" id="VMNW02000107">
    <property type="protein sequence ID" value="KAA9151069.1"/>
    <property type="molecule type" value="Genomic_DNA"/>
</dbReference>
<dbReference type="GO" id="GO:0051537">
    <property type="term" value="F:2 iron, 2 sulfur cluster binding"/>
    <property type="evidence" value="ECO:0007669"/>
    <property type="project" value="UniProtKB-KW"/>
</dbReference>
<evidence type="ECO:0000256" key="7">
    <source>
        <dbReference type="ARBA" id="ARBA00023004"/>
    </source>
</evidence>
<dbReference type="InterPro" id="IPR012675">
    <property type="entry name" value="Beta-grasp_dom_sf"/>
</dbReference>
<evidence type="ECO:0000256" key="1">
    <source>
        <dbReference type="ARBA" id="ARBA00001974"/>
    </source>
</evidence>
<dbReference type="RefSeq" id="WP_144756411.1">
    <property type="nucleotide sequence ID" value="NZ_VMNW02000107.1"/>
</dbReference>
<evidence type="ECO:0000256" key="8">
    <source>
        <dbReference type="ARBA" id="ARBA00023014"/>
    </source>
</evidence>
<dbReference type="InterPro" id="IPR017938">
    <property type="entry name" value="Riboflavin_synthase-like_b-brl"/>
</dbReference>
<dbReference type="PANTHER" id="PTHR47354:SF8">
    <property type="entry name" value="1,2-PHENYLACETYL-COA EPOXIDASE, SUBUNIT E"/>
    <property type="match status" value="1"/>
</dbReference>
<dbReference type="Pfam" id="PF00175">
    <property type="entry name" value="NAD_binding_1"/>
    <property type="match status" value="1"/>
</dbReference>
<feature type="domain" description="2Fe-2S ferredoxin-type" evidence="9">
    <location>
        <begin position="255"/>
        <end position="346"/>
    </location>
</feature>
<dbReference type="GO" id="GO:0050660">
    <property type="term" value="F:flavin adenine dinucleotide binding"/>
    <property type="evidence" value="ECO:0007669"/>
    <property type="project" value="TreeGrafter"/>
</dbReference>
<comment type="cofactor">
    <cofactor evidence="1">
        <name>FAD</name>
        <dbReference type="ChEBI" id="CHEBI:57692"/>
    </cofactor>
</comment>
<dbReference type="Gene3D" id="3.10.20.30">
    <property type="match status" value="1"/>
</dbReference>
<dbReference type="InterPro" id="IPR017927">
    <property type="entry name" value="FAD-bd_FR_type"/>
</dbReference>
<evidence type="ECO:0000256" key="2">
    <source>
        <dbReference type="ARBA" id="ARBA00022630"/>
    </source>
</evidence>
<protein>
    <submittedName>
        <fullName evidence="11">Ferredoxin--NADP reductase</fullName>
    </submittedName>
</protein>
<dbReference type="InterPro" id="IPR006058">
    <property type="entry name" value="2Fe2S_fd_BS"/>
</dbReference>
<keyword evidence="4" id="KW-0479">Metal-binding</keyword>
<dbReference type="Gene3D" id="3.40.50.80">
    <property type="entry name" value="Nucleotide-binding domain of ferredoxin-NADP reductase (FNR) module"/>
    <property type="match status" value="1"/>
</dbReference>
<keyword evidence="6" id="KW-0560">Oxidoreductase</keyword>
<dbReference type="InterPro" id="IPR001041">
    <property type="entry name" value="2Fe-2S_ferredoxin-type"/>
</dbReference>
<keyword evidence="7" id="KW-0408">Iron</keyword>
<feature type="domain" description="FAD-binding FR-type" evidence="10">
    <location>
        <begin position="8"/>
        <end position="113"/>
    </location>
</feature>
<dbReference type="InterPro" id="IPR050415">
    <property type="entry name" value="MRET"/>
</dbReference>
<evidence type="ECO:0000259" key="9">
    <source>
        <dbReference type="PROSITE" id="PS51085"/>
    </source>
</evidence>
<dbReference type="PRINTS" id="PR00409">
    <property type="entry name" value="PHDIOXRDTASE"/>
</dbReference>
<dbReference type="SUPFAM" id="SSF52343">
    <property type="entry name" value="Ferredoxin reductase-like, C-terminal NADP-linked domain"/>
    <property type="match status" value="1"/>
</dbReference>
<keyword evidence="2" id="KW-0285">Flavoprotein</keyword>
<organism evidence="11 12">
    <name type="scientific">Amycolatopsis acidicola</name>
    <dbReference type="NCBI Taxonomy" id="2596893"/>
    <lineage>
        <taxon>Bacteria</taxon>
        <taxon>Bacillati</taxon>
        <taxon>Actinomycetota</taxon>
        <taxon>Actinomycetes</taxon>
        <taxon>Pseudonocardiales</taxon>
        <taxon>Pseudonocardiaceae</taxon>
        <taxon>Amycolatopsis</taxon>
    </lineage>
</organism>
<dbReference type="PROSITE" id="PS51085">
    <property type="entry name" value="2FE2S_FER_2"/>
    <property type="match status" value="1"/>
</dbReference>
<name>A0A5N0UQ91_9PSEU</name>
<dbReference type="Gene3D" id="2.40.30.10">
    <property type="entry name" value="Translation factors"/>
    <property type="match status" value="1"/>
</dbReference>
<reference evidence="11" key="1">
    <citation type="submission" date="2019-09" db="EMBL/GenBank/DDBJ databases">
        <authorList>
            <person name="Teo W.F.A."/>
            <person name="Duangmal K."/>
        </authorList>
    </citation>
    <scope>NUCLEOTIDE SEQUENCE [LARGE SCALE GENOMIC DNA]</scope>
    <source>
        <strain evidence="11">K81G1</strain>
    </source>
</reference>
<dbReference type="InterPro" id="IPR001433">
    <property type="entry name" value="OxRdtase_FAD/NAD-bd"/>
</dbReference>
<keyword evidence="3" id="KW-0001">2Fe-2S</keyword>
<dbReference type="InterPro" id="IPR036010">
    <property type="entry name" value="2Fe-2S_ferredoxin-like_sf"/>
</dbReference>
<keyword evidence="12" id="KW-1185">Reference proteome</keyword>
<dbReference type="CDD" id="cd00207">
    <property type="entry name" value="fer2"/>
    <property type="match status" value="1"/>
</dbReference>
<dbReference type="Pfam" id="PF00970">
    <property type="entry name" value="FAD_binding_6"/>
    <property type="match status" value="1"/>
</dbReference>
<dbReference type="GO" id="GO:0016491">
    <property type="term" value="F:oxidoreductase activity"/>
    <property type="evidence" value="ECO:0007669"/>
    <property type="project" value="UniProtKB-KW"/>
</dbReference>
<dbReference type="AlphaFoldDB" id="A0A5N0UQ91"/>
<dbReference type="SUPFAM" id="SSF63380">
    <property type="entry name" value="Riboflavin synthase domain-like"/>
    <property type="match status" value="1"/>
</dbReference>
<dbReference type="InterPro" id="IPR008333">
    <property type="entry name" value="Cbr1-like_FAD-bd_dom"/>
</dbReference>
<dbReference type="PANTHER" id="PTHR47354">
    <property type="entry name" value="NADH OXIDOREDUCTASE HCR"/>
    <property type="match status" value="1"/>
</dbReference>
<keyword evidence="8" id="KW-0411">Iron-sulfur</keyword>
<proteinExistence type="predicted"/>
<sequence length="346" mass="37878">MGDLRREHGYHGLRVSRVVRETADTSSFVLEVPGELAEVFRYRAGQFCTFRVRLDGVEQLRSYSMSSAPETGDELTVTVKRVASGVVSNWFNDTVEAGDVLEVTKPAGVFCVRESERPVLAFCGGSGVTPVLSIAKSVLTATRRPVRIFYANRDRESVIFADQLRRLQDRHPGRLEVRHHFDSEDGFPSVRTITDFAGEDLDADFYLCGPAPFMDLVEGSLVGLGVEDPDIFIERFGDAPARRSTVDDGAAEVPETVTIILGGKKTTVAYQPGDTVLETARRGGLQPPFSCEAGNCATCMAVLRAGSARMRENNALEDDEVEEGWILTCQALPEGPGPTTVEYESF</sequence>
<evidence type="ECO:0000256" key="3">
    <source>
        <dbReference type="ARBA" id="ARBA00022714"/>
    </source>
</evidence>
<dbReference type="GO" id="GO:0046872">
    <property type="term" value="F:metal ion binding"/>
    <property type="evidence" value="ECO:0007669"/>
    <property type="project" value="UniProtKB-KW"/>
</dbReference>
<evidence type="ECO:0000259" key="10">
    <source>
        <dbReference type="PROSITE" id="PS51384"/>
    </source>
</evidence>
<dbReference type="SUPFAM" id="SSF54292">
    <property type="entry name" value="2Fe-2S ferredoxin-like"/>
    <property type="match status" value="1"/>
</dbReference>
<evidence type="ECO:0000313" key="11">
    <source>
        <dbReference type="EMBL" id="KAA9151069.1"/>
    </source>
</evidence>
<dbReference type="InterPro" id="IPR039261">
    <property type="entry name" value="FNR_nucleotide-bd"/>
</dbReference>
<gene>
    <name evidence="11" type="ORF">FPZ12_039845</name>
</gene>
<evidence type="ECO:0000313" key="12">
    <source>
        <dbReference type="Proteomes" id="UP000319769"/>
    </source>
</evidence>
<dbReference type="OrthoDB" id="9790331at2"/>
<dbReference type="PROSITE" id="PS51384">
    <property type="entry name" value="FAD_FR"/>
    <property type="match status" value="1"/>
</dbReference>
<dbReference type="CDD" id="cd06214">
    <property type="entry name" value="PA_degradation_oxidoreductase_like"/>
    <property type="match status" value="1"/>
</dbReference>